<evidence type="ECO:0000259" key="1">
    <source>
        <dbReference type="Pfam" id="PF00535"/>
    </source>
</evidence>
<sequence length="322" mass="37761">MKFTVLIVTYHPDWKKLLVTLDSIMAQTFKDYEIVVSDDGSEENCFDKIEAYFAAYQFANYTLIPHEKNQGTVKNLIDGLAKAKGKYVRDFGPGDAFYNEHTLQQVYDFMEENQYESCFGLMRGYCRREDGGVDYVEFPHPFDLSPYKNWNEDKIVKNLVLYRDNASGACTCYTVDYYMTYLKKIEGTVIYAEDIFQMMAGLDGRPMHFFPDYLVWYEADTGVSTKKKSSFSELLAQDVDRFYAMIQEQYSDNPYVKKQKKVLGLYKIRNLYLRTLLRLFRNPDAIRYLISHMLQARKGAYRPSYQQKGFLDNPEFGKEKAE</sequence>
<protein>
    <submittedName>
        <fullName evidence="2">Glycosyltransferase family 2 protein</fullName>
    </submittedName>
</protein>
<gene>
    <name evidence="2" type="ORF">LKD47_10695</name>
</gene>
<dbReference type="Proteomes" id="UP001198893">
    <property type="component" value="Unassembled WGS sequence"/>
</dbReference>
<feature type="domain" description="Glycosyltransferase 2-like" evidence="1">
    <location>
        <begin position="4"/>
        <end position="125"/>
    </location>
</feature>
<dbReference type="CDD" id="cd00761">
    <property type="entry name" value="Glyco_tranf_GTA_type"/>
    <property type="match status" value="1"/>
</dbReference>
<dbReference type="RefSeq" id="WP_227710451.1">
    <property type="nucleotide sequence ID" value="NZ_JAJEQW010000011.1"/>
</dbReference>
<name>A0AAW4WD91_9FIRM</name>
<dbReference type="EMBL" id="JAJEQW010000011">
    <property type="protein sequence ID" value="MCC2242765.1"/>
    <property type="molecule type" value="Genomic_DNA"/>
</dbReference>
<dbReference type="InterPro" id="IPR029044">
    <property type="entry name" value="Nucleotide-diphossugar_trans"/>
</dbReference>
<dbReference type="Gene3D" id="3.90.550.10">
    <property type="entry name" value="Spore Coat Polysaccharide Biosynthesis Protein SpsA, Chain A"/>
    <property type="match status" value="1"/>
</dbReference>
<dbReference type="AlphaFoldDB" id="A0AAW4WD91"/>
<dbReference type="InterPro" id="IPR001173">
    <property type="entry name" value="Glyco_trans_2-like"/>
</dbReference>
<organism evidence="2 3">
    <name type="scientific">Roseburia amylophila</name>
    <dbReference type="NCBI Taxonomy" id="2981794"/>
    <lineage>
        <taxon>Bacteria</taxon>
        <taxon>Bacillati</taxon>
        <taxon>Bacillota</taxon>
        <taxon>Clostridia</taxon>
        <taxon>Lachnospirales</taxon>
        <taxon>Lachnospiraceae</taxon>
        <taxon>Roseburia</taxon>
    </lineage>
</organism>
<proteinExistence type="predicted"/>
<evidence type="ECO:0000313" key="3">
    <source>
        <dbReference type="Proteomes" id="UP001198893"/>
    </source>
</evidence>
<dbReference type="Pfam" id="PF00535">
    <property type="entry name" value="Glycos_transf_2"/>
    <property type="match status" value="1"/>
</dbReference>
<comment type="caution">
    <text evidence="2">The sequence shown here is derived from an EMBL/GenBank/DDBJ whole genome shotgun (WGS) entry which is preliminary data.</text>
</comment>
<accession>A0AAW4WD91</accession>
<dbReference type="SUPFAM" id="SSF53448">
    <property type="entry name" value="Nucleotide-diphospho-sugar transferases"/>
    <property type="match status" value="1"/>
</dbReference>
<evidence type="ECO:0000313" key="2">
    <source>
        <dbReference type="EMBL" id="MCC2242765.1"/>
    </source>
</evidence>
<reference evidence="2" key="1">
    <citation type="submission" date="2021-10" db="EMBL/GenBank/DDBJ databases">
        <title>Anaerobic single-cell dispensing facilitates the cultivation of human gut bacteria.</title>
        <authorList>
            <person name="Afrizal A."/>
        </authorList>
    </citation>
    <scope>NUCLEOTIDE SEQUENCE</scope>
    <source>
        <strain evidence="2">CLA-AA-H204</strain>
    </source>
</reference>